<name>A0A426Y700_ENSVE</name>
<sequence length="123" mass="13598">MSGQPQGGSPPQHSLAFRVMRLCRPSFQAEDAVLRLLDPVDLLAPEDLLDDPTLPLDILFDDATGPDAPAANGDFTFRDRFQIRSPVDAMSLSGLLVLPQSFGFVRFRPRLFSFLPLFFGCES</sequence>
<evidence type="ECO:0000313" key="2">
    <source>
        <dbReference type="Proteomes" id="UP000287651"/>
    </source>
</evidence>
<dbReference type="EMBL" id="AMZH03014544">
    <property type="protein sequence ID" value="RRT47460.1"/>
    <property type="molecule type" value="Genomic_DNA"/>
</dbReference>
<dbReference type="PANTHER" id="PTHR13134:SF3">
    <property type="entry name" value="TRAFFICKING PROTEIN PARTICLE COMPLEX SUBUNIT 13"/>
    <property type="match status" value="1"/>
</dbReference>
<accession>A0A426Y700</accession>
<protein>
    <submittedName>
        <fullName evidence="1">Uncharacterized protein</fullName>
    </submittedName>
</protein>
<dbReference type="AlphaFoldDB" id="A0A426Y700"/>
<gene>
    <name evidence="1" type="ORF">B296_00040816</name>
</gene>
<dbReference type="PANTHER" id="PTHR13134">
    <property type="entry name" value="TRAFFICKING PROTEIN PARTICLE COMPLEX SUBUNIT 13"/>
    <property type="match status" value="1"/>
</dbReference>
<comment type="caution">
    <text evidence="1">The sequence shown here is derived from an EMBL/GenBank/DDBJ whole genome shotgun (WGS) entry which is preliminary data.</text>
</comment>
<dbReference type="Proteomes" id="UP000287651">
    <property type="component" value="Unassembled WGS sequence"/>
</dbReference>
<dbReference type="GO" id="GO:1990072">
    <property type="term" value="C:TRAPPIII protein complex"/>
    <property type="evidence" value="ECO:0007669"/>
    <property type="project" value="TreeGrafter"/>
</dbReference>
<organism evidence="1 2">
    <name type="scientific">Ensete ventricosum</name>
    <name type="common">Abyssinian banana</name>
    <name type="synonym">Musa ensete</name>
    <dbReference type="NCBI Taxonomy" id="4639"/>
    <lineage>
        <taxon>Eukaryota</taxon>
        <taxon>Viridiplantae</taxon>
        <taxon>Streptophyta</taxon>
        <taxon>Embryophyta</taxon>
        <taxon>Tracheophyta</taxon>
        <taxon>Spermatophyta</taxon>
        <taxon>Magnoliopsida</taxon>
        <taxon>Liliopsida</taxon>
        <taxon>Zingiberales</taxon>
        <taxon>Musaceae</taxon>
        <taxon>Ensete</taxon>
    </lineage>
</organism>
<evidence type="ECO:0000313" key="1">
    <source>
        <dbReference type="EMBL" id="RRT47460.1"/>
    </source>
</evidence>
<proteinExistence type="predicted"/>
<dbReference type="InterPro" id="IPR010378">
    <property type="entry name" value="TRAPPC13"/>
</dbReference>
<reference evidence="1 2" key="1">
    <citation type="journal article" date="2014" name="Agronomy (Basel)">
        <title>A Draft Genome Sequence for Ensete ventricosum, the Drought-Tolerant Tree Against Hunger.</title>
        <authorList>
            <person name="Harrison J."/>
            <person name="Moore K.A."/>
            <person name="Paszkiewicz K."/>
            <person name="Jones T."/>
            <person name="Grant M."/>
            <person name="Ambacheew D."/>
            <person name="Muzemil S."/>
            <person name="Studholme D.J."/>
        </authorList>
    </citation>
    <scope>NUCLEOTIDE SEQUENCE [LARGE SCALE GENOMIC DNA]</scope>
</reference>